<dbReference type="EMBL" id="AP024702">
    <property type="protein sequence ID" value="BCX47225.1"/>
    <property type="molecule type" value="Genomic_DNA"/>
</dbReference>
<feature type="domain" description="Alcohol dehydrogenase iron-type/glycerol dehydrogenase GldA" evidence="3">
    <location>
        <begin position="10"/>
        <end position="177"/>
    </location>
</feature>
<dbReference type="Pfam" id="PF00465">
    <property type="entry name" value="Fe-ADH"/>
    <property type="match status" value="1"/>
</dbReference>
<sequence length="374" mass="39320">MTPFDARPSPRLLFGPGRLAELADCVRSLGAAKPLLVTDPGIVAAGHVGRAVDLLEEAGIDVTVFEGSHVNPSESDIESCRAFAQSLQPDLIIGLGGGSSMDTAKGCNFLLNNGGRMSDFRGYGHAEHSMLPFIAIPTTAGTGSECQSYAVVSRDETHEKMACGDPKALAKIAILDPELTESQPPAVATLTALDALSHALESMVCTKRNPISIAYSHQSFDLVASAIEPVLRQEADLETRGRMLLGAAMAGLAIENSMLGAAHATANPLTARFGVPHGHAVSVMLPPVVRFNHADPGSASIYGKLSRHLDQSLPDWLDHILATAGLKPLDIPADAIPRLAEDATGQWTGNFNPRPLTASDFAALYQSALEIPVA</sequence>
<organism evidence="5 6">
    <name type="scientific">Haloferula helveola</name>
    <dbReference type="NCBI Taxonomy" id="490095"/>
    <lineage>
        <taxon>Bacteria</taxon>
        <taxon>Pseudomonadati</taxon>
        <taxon>Verrucomicrobiota</taxon>
        <taxon>Verrucomicrobiia</taxon>
        <taxon>Verrucomicrobiales</taxon>
        <taxon>Verrucomicrobiaceae</taxon>
        <taxon>Haloferula</taxon>
    </lineage>
</organism>
<accession>A0ABM7RC33</accession>
<evidence type="ECO:0000256" key="1">
    <source>
        <dbReference type="ARBA" id="ARBA00007358"/>
    </source>
</evidence>
<dbReference type="Gene3D" id="1.20.1090.10">
    <property type="entry name" value="Dehydroquinate synthase-like - alpha domain"/>
    <property type="match status" value="1"/>
</dbReference>
<evidence type="ECO:0000256" key="2">
    <source>
        <dbReference type="ARBA" id="ARBA00023002"/>
    </source>
</evidence>
<dbReference type="InterPro" id="IPR039697">
    <property type="entry name" value="Alcohol_dehydrogenase_Fe"/>
</dbReference>
<evidence type="ECO:0000313" key="5">
    <source>
        <dbReference type="EMBL" id="BCX47225.1"/>
    </source>
</evidence>
<evidence type="ECO:0000259" key="4">
    <source>
        <dbReference type="Pfam" id="PF25137"/>
    </source>
</evidence>
<protein>
    <submittedName>
        <fullName evidence="5">Iron alcohol dehydrogenase</fullName>
    </submittedName>
</protein>
<reference evidence="5 6" key="1">
    <citation type="submission" date="2021-06" db="EMBL/GenBank/DDBJ databases">
        <title>Complete genome of Haloferula helveola possessing various polysaccharide degrading enzymes.</title>
        <authorList>
            <person name="Takami H."/>
            <person name="Huang C."/>
            <person name="Hamasaki K."/>
        </authorList>
    </citation>
    <scope>NUCLEOTIDE SEQUENCE [LARGE SCALE GENOMIC DNA]</scope>
    <source>
        <strain evidence="5 6">CN-1</strain>
    </source>
</reference>
<gene>
    <name evidence="5" type="ORF">HAHE_11330</name>
</gene>
<feature type="domain" description="Fe-containing alcohol dehydrogenase-like C-terminal" evidence="4">
    <location>
        <begin position="191"/>
        <end position="368"/>
    </location>
</feature>
<dbReference type="RefSeq" id="WP_338689305.1">
    <property type="nucleotide sequence ID" value="NZ_AP024702.1"/>
</dbReference>
<dbReference type="SUPFAM" id="SSF56796">
    <property type="entry name" value="Dehydroquinate synthase-like"/>
    <property type="match status" value="1"/>
</dbReference>
<dbReference type="InterPro" id="IPR056798">
    <property type="entry name" value="ADH_Fe_C"/>
</dbReference>
<keyword evidence="6" id="KW-1185">Reference proteome</keyword>
<dbReference type="PANTHER" id="PTHR11496">
    <property type="entry name" value="ALCOHOL DEHYDROGENASE"/>
    <property type="match status" value="1"/>
</dbReference>
<dbReference type="Gene3D" id="3.40.50.1970">
    <property type="match status" value="1"/>
</dbReference>
<comment type="similarity">
    <text evidence="1">Belongs to the iron-containing alcohol dehydrogenase family.</text>
</comment>
<dbReference type="InterPro" id="IPR001670">
    <property type="entry name" value="ADH_Fe/GldA"/>
</dbReference>
<evidence type="ECO:0000259" key="3">
    <source>
        <dbReference type="Pfam" id="PF00465"/>
    </source>
</evidence>
<dbReference type="PANTHER" id="PTHR11496:SF102">
    <property type="entry name" value="ALCOHOL DEHYDROGENASE 4"/>
    <property type="match status" value="1"/>
</dbReference>
<dbReference type="Proteomes" id="UP001374893">
    <property type="component" value="Chromosome"/>
</dbReference>
<keyword evidence="2" id="KW-0560">Oxidoreductase</keyword>
<proteinExistence type="inferred from homology"/>
<name>A0ABM7RC33_9BACT</name>
<dbReference type="Pfam" id="PF25137">
    <property type="entry name" value="ADH_Fe_C"/>
    <property type="match status" value="1"/>
</dbReference>
<evidence type="ECO:0000313" key="6">
    <source>
        <dbReference type="Proteomes" id="UP001374893"/>
    </source>
</evidence>
<dbReference type="CDD" id="cd08551">
    <property type="entry name" value="Fe-ADH"/>
    <property type="match status" value="1"/>
</dbReference>